<dbReference type="EMBL" id="LT984807">
    <property type="protein sequence ID" value="SPD60336.1"/>
    <property type="molecule type" value="Genomic_DNA"/>
</dbReference>
<evidence type="ECO:0000256" key="1">
    <source>
        <dbReference type="SAM" id="MobiDB-lite"/>
    </source>
</evidence>
<evidence type="ECO:0000313" key="3">
    <source>
        <dbReference type="Proteomes" id="UP000255168"/>
    </source>
</evidence>
<proteinExistence type="predicted"/>
<name>A0A375HTK5_9BURK</name>
<dbReference type="AlphaFoldDB" id="A0A375HTK5"/>
<sequence>MRSRTRPSRPWMHSDTPSSRARIQPAAMAASCVGKCSAASSGPLSRPSMVSAHSPSLAYPDSPVVAGSTWMLRDVMVFSVMAGSDIGFLRDPAAAGYRSQSYKHIRDQPAGRGVGTAVVRMPAWHVARSADIAVGRIPTFRTATDCYDPIAGWATGCPVKLFRALPSWRRMPHPHEARRSS</sequence>
<keyword evidence="2" id="KW-0614">Plasmid</keyword>
<dbReference type="Proteomes" id="UP000255168">
    <property type="component" value="Plasmid II"/>
</dbReference>
<reference evidence="2 3" key="1">
    <citation type="submission" date="2018-01" db="EMBL/GenBank/DDBJ databases">
        <authorList>
            <person name="Clerissi C."/>
        </authorList>
    </citation>
    <scope>NUCLEOTIDE SEQUENCE [LARGE SCALE GENOMIC DNA]</scope>
    <source>
        <strain evidence="2">Cupriavidus taiwanensis STM 6160</strain>
        <plasmid evidence="3">ii</plasmid>
    </source>
</reference>
<protein>
    <submittedName>
        <fullName evidence="2">Uncharacterized protein</fullName>
    </submittedName>
</protein>
<gene>
    <name evidence="2" type="ORF">CBM2607_MP20988</name>
</gene>
<geneLocation type="plasmid" evidence="3">
    <name>ii</name>
</geneLocation>
<organism evidence="2 3">
    <name type="scientific">Cupriavidus neocaledonicus</name>
    <dbReference type="NCBI Taxonomy" id="1040979"/>
    <lineage>
        <taxon>Bacteria</taxon>
        <taxon>Pseudomonadati</taxon>
        <taxon>Pseudomonadota</taxon>
        <taxon>Betaproteobacteria</taxon>
        <taxon>Burkholderiales</taxon>
        <taxon>Burkholderiaceae</taxon>
        <taxon>Cupriavidus</taxon>
    </lineage>
</organism>
<evidence type="ECO:0000313" key="2">
    <source>
        <dbReference type="EMBL" id="SPD60336.1"/>
    </source>
</evidence>
<feature type="region of interest" description="Disordered" evidence="1">
    <location>
        <begin position="1"/>
        <end position="20"/>
    </location>
</feature>
<accession>A0A375HTK5</accession>